<dbReference type="Pfam" id="PF00400">
    <property type="entry name" value="WD40"/>
    <property type="match status" value="1"/>
</dbReference>
<dbReference type="Proteomes" id="UP000318571">
    <property type="component" value="Chromosome 1"/>
</dbReference>
<evidence type="ECO:0000256" key="2">
    <source>
        <dbReference type="PROSITE-ProRule" id="PRU00221"/>
    </source>
</evidence>
<dbReference type="AlphaFoldDB" id="A0A553NVN6"/>
<organism evidence="4 5">
    <name type="scientific">Tigriopus californicus</name>
    <name type="common">Marine copepod</name>
    <dbReference type="NCBI Taxonomy" id="6832"/>
    <lineage>
        <taxon>Eukaryota</taxon>
        <taxon>Metazoa</taxon>
        <taxon>Ecdysozoa</taxon>
        <taxon>Arthropoda</taxon>
        <taxon>Crustacea</taxon>
        <taxon>Multicrustacea</taxon>
        <taxon>Hexanauplia</taxon>
        <taxon>Copepoda</taxon>
        <taxon>Harpacticoida</taxon>
        <taxon>Harpacticidae</taxon>
        <taxon>Tigriopus</taxon>
    </lineage>
</organism>
<feature type="region of interest" description="Disordered" evidence="3">
    <location>
        <begin position="757"/>
        <end position="794"/>
    </location>
</feature>
<gene>
    <name evidence="4" type="ORF">TCAL_10757</name>
</gene>
<feature type="repeat" description="WD" evidence="2">
    <location>
        <begin position="465"/>
        <end position="506"/>
    </location>
</feature>
<feature type="region of interest" description="Disordered" evidence="3">
    <location>
        <begin position="87"/>
        <end position="116"/>
    </location>
</feature>
<reference evidence="4 5" key="1">
    <citation type="journal article" date="2018" name="Nat. Ecol. Evol.">
        <title>Genomic signatures of mitonuclear coevolution across populations of Tigriopus californicus.</title>
        <authorList>
            <person name="Barreto F.S."/>
            <person name="Watson E.T."/>
            <person name="Lima T.G."/>
            <person name="Willett C.S."/>
            <person name="Edmands S."/>
            <person name="Li W."/>
            <person name="Burton R.S."/>
        </authorList>
    </citation>
    <scope>NUCLEOTIDE SEQUENCE [LARGE SCALE GENOMIC DNA]</scope>
    <source>
        <strain evidence="4 5">San Diego</strain>
    </source>
</reference>
<comment type="caution">
    <text evidence="4">The sequence shown here is derived from an EMBL/GenBank/DDBJ whole genome shotgun (WGS) entry which is preliminary data.</text>
</comment>
<evidence type="ECO:0000313" key="5">
    <source>
        <dbReference type="Proteomes" id="UP000318571"/>
    </source>
</evidence>
<protein>
    <submittedName>
        <fullName evidence="4">Uncharacterized protein</fullName>
    </submittedName>
</protein>
<feature type="compositionally biased region" description="Polar residues" evidence="3">
    <location>
        <begin position="87"/>
        <end position="105"/>
    </location>
</feature>
<evidence type="ECO:0000313" key="4">
    <source>
        <dbReference type="EMBL" id="TRY69494.1"/>
    </source>
</evidence>
<dbReference type="InterPro" id="IPR001680">
    <property type="entry name" value="WD40_rpt"/>
</dbReference>
<dbReference type="InterPro" id="IPR015943">
    <property type="entry name" value="WD40/YVTN_repeat-like_dom_sf"/>
</dbReference>
<feature type="repeat" description="WD" evidence="2">
    <location>
        <begin position="439"/>
        <end position="454"/>
    </location>
</feature>
<keyword evidence="1" id="KW-0677">Repeat</keyword>
<evidence type="ECO:0000256" key="1">
    <source>
        <dbReference type="ARBA" id="ARBA00022737"/>
    </source>
</evidence>
<dbReference type="EMBL" id="VCGU01000010">
    <property type="protein sequence ID" value="TRY69494.1"/>
    <property type="molecule type" value="Genomic_DNA"/>
</dbReference>
<dbReference type="Gene3D" id="2.130.10.10">
    <property type="entry name" value="YVTN repeat-like/Quinoprotein amine dehydrogenase"/>
    <property type="match status" value="1"/>
</dbReference>
<dbReference type="InterPro" id="IPR036322">
    <property type="entry name" value="WD40_repeat_dom_sf"/>
</dbReference>
<keyword evidence="2" id="KW-0853">WD repeat</keyword>
<dbReference type="SMART" id="SM00320">
    <property type="entry name" value="WD40"/>
    <property type="match status" value="2"/>
</dbReference>
<feature type="compositionally biased region" description="Basic and acidic residues" evidence="3">
    <location>
        <begin position="1"/>
        <end position="17"/>
    </location>
</feature>
<feature type="region of interest" description="Disordered" evidence="3">
    <location>
        <begin position="1"/>
        <end position="23"/>
    </location>
</feature>
<dbReference type="PANTHER" id="PTHR44324:SF3">
    <property type="entry name" value="WD REPEAT-CONTAINING PROTEIN 49-LIKE"/>
    <property type="match status" value="1"/>
</dbReference>
<dbReference type="PROSITE" id="PS50082">
    <property type="entry name" value="WD_REPEATS_2"/>
    <property type="match status" value="2"/>
</dbReference>
<keyword evidence="5" id="KW-1185">Reference proteome</keyword>
<dbReference type="SUPFAM" id="SSF50978">
    <property type="entry name" value="WD40 repeat-like"/>
    <property type="match status" value="1"/>
</dbReference>
<accession>A0A553NVN6</accession>
<feature type="compositionally biased region" description="Low complexity" evidence="3">
    <location>
        <begin position="627"/>
        <end position="639"/>
    </location>
</feature>
<dbReference type="STRING" id="6832.A0A553NVN6"/>
<dbReference type="InterPro" id="IPR051242">
    <property type="entry name" value="WD-EF-hand_domain"/>
</dbReference>
<dbReference type="PANTHER" id="PTHR44324">
    <property type="entry name" value="WD40 REPEAT DOMAIN 95"/>
    <property type="match status" value="1"/>
</dbReference>
<dbReference type="OrthoDB" id="691673at2759"/>
<sequence>MPSSDSEKTSADHHSTFEKSSSTTSSVCLGQGLIAALQGVDFLSNQFYKKLAVEDLAAIKAKFRLERQPAPFNKSGRAKSNFVAQDSLDSPQSANSINSANVDTNYDTHVDQDEDDPMSMVPKHSMSLENWVSTITSLFGTPNIAEDAAAMFKQMDAKEARGFVQWEDVLNLYIDNMTPSSLHREIKFLSHKGHFNRVEHTKRETVQKILVVDTGLTIVYILVSKFGHVGIYDDRLRLQRRYDIDIDTDPNADLNVAASDPGWVTDAFWMDNSKHAIYCTSLRTMHFFDASASVHYEEYRAFGFISIPTCLDYWFNEDDLEGESLFFFGNDTGGVSVVTFKQPLNSLFRKDEVDNVQCIFWPEIGKHHDYLVVDHTSIVHRDAVLGLKYLSRNNTIITTSRDPESSVVIRHLKGKLQSYIFKLQWGVRCFDFATLNGLSYLATGSNDKIVRLWNPVVISKPILIFSGHKYGLAEVKIQPERTLLISYDKHAIVKVWDLEQGYCVQSLTLAFPSFKVLGKEIEFGKPSFYTQTASPTTLIATCCDLLAVIKFDDLEIDQSNNKPSVESASQSEDQTLLCSPHFGPGALLLDPLQSFTLGKGTKAIPSSGSIPVGNLASPRSIGTHSTRSSPRCSDLSRSSGWSSVRNIIRNRRAGKLRHHPSMDSDAGYEQFRHFHHTSANANEETSSLNVLRVTKYFNSSKLRRFAKDKMPFLGLEICGLQELDLHTNLPLPSSFIQQGITIANVEDLMALSLGESSQKLDDPGEADWESSNTTKLDQQESKPRKLPGNRRASISIVQGDAKTLPIIAERADTSTVAKKS</sequence>
<evidence type="ECO:0000256" key="3">
    <source>
        <dbReference type="SAM" id="MobiDB-lite"/>
    </source>
</evidence>
<name>A0A553NVN6_TIGCA</name>
<proteinExistence type="predicted"/>
<feature type="region of interest" description="Disordered" evidence="3">
    <location>
        <begin position="608"/>
        <end position="639"/>
    </location>
</feature>